<dbReference type="InterPro" id="IPR001261">
    <property type="entry name" value="ArgE/DapE_CS"/>
</dbReference>
<dbReference type="EMBL" id="VXPY01000009">
    <property type="protein sequence ID" value="MYD88914.1"/>
    <property type="molecule type" value="Genomic_DNA"/>
</dbReference>
<evidence type="ECO:0000256" key="3">
    <source>
        <dbReference type="ARBA" id="ARBA00022801"/>
    </source>
</evidence>
<name>A0A6B1DR48_9CHLR</name>
<dbReference type="GO" id="GO:0046872">
    <property type="term" value="F:metal ion binding"/>
    <property type="evidence" value="ECO:0007669"/>
    <property type="project" value="UniProtKB-KW"/>
</dbReference>
<reference evidence="6" key="1">
    <citation type="submission" date="2019-09" db="EMBL/GenBank/DDBJ databases">
        <title>Characterisation of the sponge microbiome using genome-centric metagenomics.</title>
        <authorList>
            <person name="Engelberts J.P."/>
            <person name="Robbins S.J."/>
            <person name="De Goeij J.M."/>
            <person name="Aranda M."/>
            <person name="Bell S.C."/>
            <person name="Webster N.S."/>
        </authorList>
    </citation>
    <scope>NUCLEOTIDE SEQUENCE</scope>
    <source>
        <strain evidence="6">SB0662_bin_9</strain>
    </source>
</reference>
<evidence type="ECO:0000256" key="1">
    <source>
        <dbReference type="ARBA" id="ARBA00001947"/>
    </source>
</evidence>
<dbReference type="InterPro" id="IPR011650">
    <property type="entry name" value="Peptidase_M20_dimer"/>
</dbReference>
<dbReference type="Pfam" id="PF01546">
    <property type="entry name" value="Peptidase_M20"/>
    <property type="match status" value="1"/>
</dbReference>
<dbReference type="Gene3D" id="3.30.70.360">
    <property type="match status" value="1"/>
</dbReference>
<feature type="domain" description="Peptidase M20 dimerisation" evidence="5">
    <location>
        <begin position="210"/>
        <end position="317"/>
    </location>
</feature>
<protein>
    <submittedName>
        <fullName evidence="6">M20 family metallopeptidase</fullName>
    </submittedName>
</protein>
<dbReference type="GO" id="GO:0008777">
    <property type="term" value="F:acetylornithine deacetylase activity"/>
    <property type="evidence" value="ECO:0007669"/>
    <property type="project" value="TreeGrafter"/>
</dbReference>
<dbReference type="SUPFAM" id="SSF55031">
    <property type="entry name" value="Bacterial exopeptidase dimerisation domain"/>
    <property type="match status" value="1"/>
</dbReference>
<organism evidence="6">
    <name type="scientific">Caldilineaceae bacterium SB0662_bin_9</name>
    <dbReference type="NCBI Taxonomy" id="2605258"/>
    <lineage>
        <taxon>Bacteria</taxon>
        <taxon>Bacillati</taxon>
        <taxon>Chloroflexota</taxon>
        <taxon>Caldilineae</taxon>
        <taxon>Caldilineales</taxon>
        <taxon>Caldilineaceae</taxon>
    </lineage>
</organism>
<dbReference type="PROSITE" id="PS00759">
    <property type="entry name" value="ARGE_DAPE_CPG2_2"/>
    <property type="match status" value="1"/>
</dbReference>
<dbReference type="InterPro" id="IPR036264">
    <property type="entry name" value="Bact_exopeptidase_dim_dom"/>
</dbReference>
<evidence type="ECO:0000313" key="6">
    <source>
        <dbReference type="EMBL" id="MYD88914.1"/>
    </source>
</evidence>
<dbReference type="Gene3D" id="3.40.630.10">
    <property type="entry name" value="Zn peptidases"/>
    <property type="match status" value="1"/>
</dbReference>
<accession>A0A6B1DR48</accession>
<comment type="cofactor">
    <cofactor evidence="1">
        <name>Zn(2+)</name>
        <dbReference type="ChEBI" id="CHEBI:29105"/>
    </cofactor>
</comment>
<keyword evidence="2" id="KW-0479">Metal-binding</keyword>
<dbReference type="InterPro" id="IPR002933">
    <property type="entry name" value="Peptidase_M20"/>
</dbReference>
<evidence type="ECO:0000256" key="2">
    <source>
        <dbReference type="ARBA" id="ARBA00022723"/>
    </source>
</evidence>
<dbReference type="PROSITE" id="PS00758">
    <property type="entry name" value="ARGE_DAPE_CPG2_1"/>
    <property type="match status" value="1"/>
</dbReference>
<dbReference type="PANTHER" id="PTHR43808:SF31">
    <property type="entry name" value="N-ACETYL-L-CITRULLINE DEACETYLASE"/>
    <property type="match status" value="1"/>
</dbReference>
<proteinExistence type="predicted"/>
<dbReference type="GO" id="GO:0006526">
    <property type="term" value="P:L-arginine biosynthetic process"/>
    <property type="evidence" value="ECO:0007669"/>
    <property type="project" value="TreeGrafter"/>
</dbReference>
<dbReference type="Pfam" id="PF07687">
    <property type="entry name" value="M20_dimer"/>
    <property type="match status" value="1"/>
</dbReference>
<sequence>MEWLWPQRGPEGPIGVPSIQFAAPVRIRPGMTTGWENVDLNQAVLDTAKALIEIPSVSADNNAEVIDFLADRAAGQGWVTERLTYRDVEDVQKHCLVARAGQGTGGVAFLSHTDTVPGLEEWEPFVARVADGRLYGRGSCDMKGPIAAFVCAVSDIPAAQLRSPVYMTFSADEEVGHVGAAWIIEHSELLAGASVEGGIVTEPTGMVPVYANKGGAFMAVTSRGIAAHSSTERGDSANFKIAPFLAEMAELKTRFMTDPKFRNEEFDPPTNGFNMTITDFGCATNVTAERCECKLSVRSMPESGFEEAVAIIIERAKVYGFDLRNHEIPYFYGNKDSGFTDLLCEIAGIAEAVTVPYGTEAAHYQPVVDSIVWGPGDIAQAHTVNEFIELEQLQAGYEQYGELVRRLCL</sequence>
<dbReference type="InterPro" id="IPR050072">
    <property type="entry name" value="Peptidase_M20A"/>
</dbReference>
<evidence type="ECO:0000259" key="5">
    <source>
        <dbReference type="Pfam" id="PF07687"/>
    </source>
</evidence>
<dbReference type="SUPFAM" id="SSF53187">
    <property type="entry name" value="Zn-dependent exopeptidases"/>
    <property type="match status" value="1"/>
</dbReference>
<evidence type="ECO:0000256" key="4">
    <source>
        <dbReference type="ARBA" id="ARBA00022833"/>
    </source>
</evidence>
<dbReference type="PANTHER" id="PTHR43808">
    <property type="entry name" value="ACETYLORNITHINE DEACETYLASE"/>
    <property type="match status" value="1"/>
</dbReference>
<keyword evidence="4" id="KW-0862">Zinc</keyword>
<comment type="caution">
    <text evidence="6">The sequence shown here is derived from an EMBL/GenBank/DDBJ whole genome shotgun (WGS) entry which is preliminary data.</text>
</comment>
<dbReference type="AlphaFoldDB" id="A0A6B1DR48"/>
<keyword evidence="3" id="KW-0378">Hydrolase</keyword>
<gene>
    <name evidence="6" type="ORF">F4Y08_01045</name>
</gene>